<dbReference type="EMBL" id="NNRK01000026">
    <property type="protein sequence ID" value="OYR14113.1"/>
    <property type="molecule type" value="Genomic_DNA"/>
</dbReference>
<keyword evidence="2" id="KW-1185">Reference proteome</keyword>
<comment type="caution">
    <text evidence="1">The sequence shown here is derived from an EMBL/GenBank/DDBJ whole genome shotgun (WGS) entry which is preliminary data.</text>
</comment>
<evidence type="ECO:0000313" key="1">
    <source>
        <dbReference type="EMBL" id="OYR14113.1"/>
    </source>
</evidence>
<accession>A0A256FH13</accession>
<sequence>MQAKRCKFGRKSAFCSRFVKPTLSVLDQLDRICRQKSLFPCYSLAISFLRRDKRPAFV</sequence>
<gene>
    <name evidence="1" type="ORF">CEV32_0108</name>
</gene>
<evidence type="ECO:0000313" key="2">
    <source>
        <dbReference type="Proteomes" id="UP000216345"/>
    </source>
</evidence>
<proteinExistence type="predicted"/>
<name>A0A256FH13_9HYPH</name>
<dbReference type="AlphaFoldDB" id="A0A256FH13"/>
<protein>
    <submittedName>
        <fullName evidence="1">Uncharacterized protein</fullName>
    </submittedName>
</protein>
<reference evidence="1 2" key="1">
    <citation type="submission" date="2017-07" db="EMBL/GenBank/DDBJ databases">
        <title>Phylogenetic study on the rhizospheric bacterium Ochrobactrum sp. A44.</title>
        <authorList>
            <person name="Krzyzanowska D.M."/>
            <person name="Ossowicki A."/>
            <person name="Rajewska M."/>
            <person name="Maciag T."/>
            <person name="Kaczynski Z."/>
            <person name="Czerwicka M."/>
            <person name="Jafra S."/>
        </authorList>
    </citation>
    <scope>NUCLEOTIDE SEQUENCE [LARGE SCALE GENOMIC DNA]</scope>
    <source>
        <strain evidence="1 2">PR17</strain>
    </source>
</reference>
<organism evidence="1 2">
    <name type="scientific">Brucella rhizosphaerae</name>
    <dbReference type="NCBI Taxonomy" id="571254"/>
    <lineage>
        <taxon>Bacteria</taxon>
        <taxon>Pseudomonadati</taxon>
        <taxon>Pseudomonadota</taxon>
        <taxon>Alphaproteobacteria</taxon>
        <taxon>Hyphomicrobiales</taxon>
        <taxon>Brucellaceae</taxon>
        <taxon>Brucella/Ochrobactrum group</taxon>
        <taxon>Brucella</taxon>
    </lineage>
</organism>
<dbReference type="Proteomes" id="UP000216345">
    <property type="component" value="Unassembled WGS sequence"/>
</dbReference>